<dbReference type="PATRIC" id="fig|1121326.3.peg.954"/>
<evidence type="ECO:0000313" key="4">
    <source>
        <dbReference type="Proteomes" id="UP000076603"/>
    </source>
</evidence>
<evidence type="ECO:0000256" key="1">
    <source>
        <dbReference type="ARBA" id="ARBA00023125"/>
    </source>
</evidence>
<dbReference type="Gene3D" id="1.10.260.40">
    <property type="entry name" value="lambda repressor-like DNA-binding domains"/>
    <property type="match status" value="1"/>
</dbReference>
<sequence>MKNKVFVTYRELKGMSQVQLAEKLGICKDYVNMIENNRRMPGFALAKRIADLFGTTVDNLFFYSGKEQNVQ</sequence>
<dbReference type="OrthoDB" id="1766270at2"/>
<feature type="domain" description="HTH cro/C1-type" evidence="2">
    <location>
        <begin position="9"/>
        <end position="60"/>
    </location>
</feature>
<name>A0A161YSE3_9CLOT</name>
<dbReference type="CDD" id="cd00093">
    <property type="entry name" value="HTH_XRE"/>
    <property type="match status" value="1"/>
</dbReference>
<evidence type="ECO:0000259" key="2">
    <source>
        <dbReference type="PROSITE" id="PS50943"/>
    </source>
</evidence>
<dbReference type="STRING" id="1121326.CLMAG_09950"/>
<dbReference type="Proteomes" id="UP000076603">
    <property type="component" value="Unassembled WGS sequence"/>
</dbReference>
<dbReference type="InterPro" id="IPR001387">
    <property type="entry name" value="Cro/C1-type_HTH"/>
</dbReference>
<dbReference type="InterPro" id="IPR010982">
    <property type="entry name" value="Lambda_DNA-bd_dom_sf"/>
</dbReference>
<dbReference type="SUPFAM" id="SSF47413">
    <property type="entry name" value="lambda repressor-like DNA-binding domains"/>
    <property type="match status" value="1"/>
</dbReference>
<keyword evidence="1" id="KW-0238">DNA-binding</keyword>
<dbReference type="Pfam" id="PF01381">
    <property type="entry name" value="HTH_3"/>
    <property type="match status" value="1"/>
</dbReference>
<accession>A0A161YSE3</accession>
<dbReference type="PANTHER" id="PTHR46558">
    <property type="entry name" value="TRACRIPTIONAL REGULATORY PROTEIN-RELATED-RELATED"/>
    <property type="match status" value="1"/>
</dbReference>
<reference evidence="3 4" key="1">
    <citation type="submission" date="2016-04" db="EMBL/GenBank/DDBJ databases">
        <title>Genome sequence of Clostridium magnum DSM 2767.</title>
        <authorList>
            <person name="Poehlein A."/>
            <person name="Uhlig R."/>
            <person name="Fischer R."/>
            <person name="Bahl H."/>
            <person name="Daniel R."/>
        </authorList>
    </citation>
    <scope>NUCLEOTIDE SEQUENCE [LARGE SCALE GENOMIC DNA]</scope>
    <source>
        <strain evidence="3 4">DSM 2767</strain>
    </source>
</reference>
<dbReference type="PANTHER" id="PTHR46558:SF4">
    <property type="entry name" value="DNA-BIDING PHAGE PROTEIN"/>
    <property type="match status" value="1"/>
</dbReference>
<dbReference type="SMART" id="SM00530">
    <property type="entry name" value="HTH_XRE"/>
    <property type="match status" value="1"/>
</dbReference>
<dbReference type="GO" id="GO:0003677">
    <property type="term" value="F:DNA binding"/>
    <property type="evidence" value="ECO:0007669"/>
    <property type="project" value="UniProtKB-KW"/>
</dbReference>
<dbReference type="EMBL" id="LWAE01000001">
    <property type="protein sequence ID" value="KZL93942.1"/>
    <property type="molecule type" value="Genomic_DNA"/>
</dbReference>
<dbReference type="AlphaFoldDB" id="A0A161YSE3"/>
<dbReference type="PROSITE" id="PS50943">
    <property type="entry name" value="HTH_CROC1"/>
    <property type="match status" value="1"/>
</dbReference>
<keyword evidence="4" id="KW-1185">Reference proteome</keyword>
<gene>
    <name evidence="3" type="ORF">CLMAG_09950</name>
</gene>
<organism evidence="3 4">
    <name type="scientific">Clostridium magnum DSM 2767</name>
    <dbReference type="NCBI Taxonomy" id="1121326"/>
    <lineage>
        <taxon>Bacteria</taxon>
        <taxon>Bacillati</taxon>
        <taxon>Bacillota</taxon>
        <taxon>Clostridia</taxon>
        <taxon>Eubacteriales</taxon>
        <taxon>Clostridiaceae</taxon>
        <taxon>Clostridium</taxon>
    </lineage>
</organism>
<proteinExistence type="predicted"/>
<evidence type="ECO:0000313" key="3">
    <source>
        <dbReference type="EMBL" id="KZL93942.1"/>
    </source>
</evidence>
<dbReference type="RefSeq" id="WP_066618651.1">
    <property type="nucleotide sequence ID" value="NZ_FQXL01000010.1"/>
</dbReference>
<protein>
    <submittedName>
        <fullName evidence="3">Helix-turn-helix protein</fullName>
    </submittedName>
</protein>
<comment type="caution">
    <text evidence="3">The sequence shown here is derived from an EMBL/GenBank/DDBJ whole genome shotgun (WGS) entry which is preliminary data.</text>
</comment>